<evidence type="ECO:0000313" key="3">
    <source>
        <dbReference type="Proteomes" id="UP000009342"/>
    </source>
</evidence>
<organism evidence="2 3">
    <name type="scientific">Cronobacter dublinensis 1210</name>
    <dbReference type="NCBI Taxonomy" id="1208656"/>
    <lineage>
        <taxon>Bacteria</taxon>
        <taxon>Pseudomonadati</taxon>
        <taxon>Pseudomonadota</taxon>
        <taxon>Gammaproteobacteria</taxon>
        <taxon>Enterobacterales</taxon>
        <taxon>Enterobacteriaceae</taxon>
        <taxon>Cronobacter</taxon>
    </lineage>
</organism>
<gene>
    <name evidence="2" type="ORF">BN134_868</name>
</gene>
<sequence length="78" mass="8782">MLCNFFSHGLAQLNLFDENAPRANSEALMSLIDKLNQQGRGTLYFAGQGIQQAWQMKREMLSPCYTTRFGDVPVVIAK</sequence>
<protein>
    <submittedName>
        <fullName evidence="2">Error-prone, lesion bypass DNA polymerase V (UmuC)</fullName>
    </submittedName>
</protein>
<keyword evidence="3" id="KW-1185">Reference proteome</keyword>
<dbReference type="EMBL" id="CAKZ01000049">
    <property type="protein sequence ID" value="CCJ80158.1"/>
    <property type="molecule type" value="Genomic_DNA"/>
</dbReference>
<feature type="domain" description="DUF4113" evidence="1">
    <location>
        <begin position="26"/>
        <end position="75"/>
    </location>
</feature>
<evidence type="ECO:0000259" key="1">
    <source>
        <dbReference type="Pfam" id="PF13438"/>
    </source>
</evidence>
<name>A0ABM9Q419_9ENTR</name>
<dbReference type="Pfam" id="PF13438">
    <property type="entry name" value="DUF4113"/>
    <property type="match status" value="1"/>
</dbReference>
<comment type="caution">
    <text evidence="2">The sequence shown here is derived from an EMBL/GenBank/DDBJ whole genome shotgun (WGS) entry which is preliminary data.</text>
</comment>
<evidence type="ECO:0000313" key="2">
    <source>
        <dbReference type="EMBL" id="CCJ80158.1"/>
    </source>
</evidence>
<dbReference type="Proteomes" id="UP000009342">
    <property type="component" value="Unassembled WGS sequence"/>
</dbReference>
<proteinExistence type="predicted"/>
<dbReference type="InterPro" id="IPR025188">
    <property type="entry name" value="DUF4113"/>
</dbReference>
<reference evidence="3" key="1">
    <citation type="journal article" date="2012" name="PLoS ONE">
        <title>Comparative analysis of genome sequences covering the seven cronobacter species.</title>
        <authorList>
            <person name="Joseph S."/>
            <person name="Desai P."/>
            <person name="Ji Y."/>
            <person name="Cummings C.A."/>
            <person name="Shih R."/>
            <person name="Degoricija L."/>
            <person name="Rico A."/>
            <person name="Brzoska P."/>
            <person name="Hamby S.E."/>
            <person name="Masood N."/>
            <person name="Hariri S."/>
            <person name="Sonbol H."/>
            <person name="Chuzhanova N."/>
            <person name="McClelland M."/>
            <person name="Furtado M.R."/>
            <person name="Forsythe S.J."/>
        </authorList>
    </citation>
    <scope>NUCLEOTIDE SEQUENCE [LARGE SCALE GENOMIC DNA]</scope>
    <source>
        <strain evidence="3">1210</strain>
    </source>
</reference>
<accession>A0ABM9Q419</accession>